<dbReference type="GO" id="GO:0006508">
    <property type="term" value="P:proteolysis"/>
    <property type="evidence" value="ECO:0007669"/>
    <property type="project" value="UniProtKB-KW"/>
</dbReference>
<dbReference type="Proteomes" id="UP000243591">
    <property type="component" value="Chromosome"/>
</dbReference>
<dbReference type="GO" id="GO:0004252">
    <property type="term" value="F:serine-type endopeptidase activity"/>
    <property type="evidence" value="ECO:0007669"/>
    <property type="project" value="UniProtKB-UniRule"/>
</dbReference>
<accession>A0A1D2LHV6</accession>
<keyword evidence="2" id="KW-0472">Membrane</keyword>
<dbReference type="InterPro" id="IPR020568">
    <property type="entry name" value="Ribosomal_Su5_D2-typ_SF"/>
</dbReference>
<evidence type="ECO:0000256" key="2">
    <source>
        <dbReference type="SAM" id="Phobius"/>
    </source>
</evidence>
<keyword evidence="2" id="KW-0812">Transmembrane</keyword>
<dbReference type="EMBL" id="CP023483">
    <property type="protein sequence ID" value="ATF25305.1"/>
    <property type="molecule type" value="Genomic_DNA"/>
</dbReference>
<feature type="active site" evidence="1">
    <location>
        <position position="236"/>
    </location>
</feature>
<evidence type="ECO:0000313" key="4">
    <source>
        <dbReference type="EMBL" id="ATF25305.1"/>
    </source>
</evidence>
<reference evidence="5" key="2">
    <citation type="submission" date="2018-04" db="EMBL/GenBank/DDBJ databases">
        <authorList>
            <person name="Go L.Y."/>
            <person name="Mitchell J.A."/>
        </authorList>
    </citation>
    <scope>NUCLEOTIDE SEQUENCE</scope>
    <source>
        <strain evidence="5">BSAS1 3</strain>
    </source>
</reference>
<keyword evidence="6" id="KW-1185">Reference proteome</keyword>
<dbReference type="Proteomes" id="UP000270190">
    <property type="component" value="Unassembled WGS sequence"/>
</dbReference>
<evidence type="ECO:0000313" key="7">
    <source>
        <dbReference type="Proteomes" id="UP000270190"/>
    </source>
</evidence>
<dbReference type="NCBIfam" id="NF041438">
    <property type="entry name" value="SepM_fam_S16"/>
    <property type="match status" value="1"/>
</dbReference>
<dbReference type="InterPro" id="IPR036034">
    <property type="entry name" value="PDZ_sf"/>
</dbReference>
<proteinExistence type="inferred from homology"/>
<dbReference type="GO" id="GO:0030163">
    <property type="term" value="P:protein catabolic process"/>
    <property type="evidence" value="ECO:0007669"/>
    <property type="project" value="InterPro"/>
</dbReference>
<reference evidence="7" key="3">
    <citation type="submission" date="2018-04" db="EMBL/GenBank/DDBJ databases">
        <authorList>
            <person name="Illikoud N."/>
        </authorList>
    </citation>
    <scope>NUCLEOTIDE SEQUENCE [LARGE SCALE GENOMIC DNA]</scope>
</reference>
<dbReference type="InterPro" id="IPR008269">
    <property type="entry name" value="Lon_proteolytic"/>
</dbReference>
<dbReference type="RefSeq" id="WP_029092349.1">
    <property type="nucleotide sequence ID" value="NZ_CBCPHX010000003.1"/>
</dbReference>
<comment type="similarity">
    <text evidence="1">Belongs to the peptidase S16 family.</text>
</comment>
<feature type="active site" evidence="1">
    <location>
        <position position="281"/>
    </location>
</feature>
<feature type="domain" description="Lon proteolytic" evidence="3">
    <location>
        <begin position="232"/>
        <end position="347"/>
    </location>
</feature>
<dbReference type="Pfam" id="PF13180">
    <property type="entry name" value="PDZ_2"/>
    <property type="match status" value="1"/>
</dbReference>
<gene>
    <name evidence="5" type="ORF">BTBSAS_30090</name>
    <name evidence="4" type="ORF">CNY62_02245</name>
</gene>
<keyword evidence="1" id="KW-0645">Protease</keyword>
<evidence type="ECO:0000313" key="5">
    <source>
        <dbReference type="EMBL" id="SPP28772.1"/>
    </source>
</evidence>
<keyword evidence="2" id="KW-1133">Transmembrane helix</keyword>
<protein>
    <recommendedName>
        <fullName evidence="1">endopeptidase La</fullName>
        <ecNumber evidence="1">3.4.21.53</ecNumber>
    </recommendedName>
</protein>
<evidence type="ECO:0000259" key="3">
    <source>
        <dbReference type="PROSITE" id="PS51786"/>
    </source>
</evidence>
<dbReference type="KEGG" id="bths:CNY62_02245"/>
<evidence type="ECO:0000256" key="1">
    <source>
        <dbReference type="PROSITE-ProRule" id="PRU01122"/>
    </source>
</evidence>
<evidence type="ECO:0000313" key="6">
    <source>
        <dbReference type="Proteomes" id="UP000243591"/>
    </source>
</evidence>
<dbReference type="GO" id="GO:0004176">
    <property type="term" value="F:ATP-dependent peptidase activity"/>
    <property type="evidence" value="ECO:0007669"/>
    <property type="project" value="UniProtKB-UniRule"/>
</dbReference>
<dbReference type="PANTHER" id="PTHR10046">
    <property type="entry name" value="ATP DEPENDENT LON PROTEASE FAMILY MEMBER"/>
    <property type="match status" value="1"/>
</dbReference>
<sequence>MNKILKRLLLVIIVLAVLAVILIPLPYYITKPGTTEKLGELVKVEGKADNKNGSFSLTTIGLQHATALTLTIAKFSKYQEIDKESEIRTEGETEAQFNVRQMYYMNSAKNNAIEAAFTKANKPFKSEYNGIFVLSMTENSDARRFLKEGDTIHAVDGKKFKTSEEFVKYVGTKKIGEKINITYTKANESKERTDKVKMVDIDKKGRAGIGITLVDDKNVQTTPKVTVKTDKIGGPSAGFMFSLEILSDLTREDLTRGYDIAGTGTIEPDGTIGRIGGIEEKIVTAHKAGKDYFLAPDDTITKEMKKAKPGIKTNYADAVKVAKDLGTDMKIIPVKTLDQAVEVLRELPQKNK</sequence>
<keyword evidence="1" id="KW-0720">Serine protease</keyword>
<dbReference type="InterPro" id="IPR001478">
    <property type="entry name" value="PDZ"/>
</dbReference>
<dbReference type="Pfam" id="PF05362">
    <property type="entry name" value="Lon_C"/>
    <property type="match status" value="1"/>
</dbReference>
<keyword evidence="1" id="KW-0378">Hydrolase</keyword>
<feature type="transmembrane region" description="Helical" evidence="2">
    <location>
        <begin position="7"/>
        <end position="29"/>
    </location>
</feature>
<reference evidence="4 6" key="1">
    <citation type="submission" date="2017-09" db="EMBL/GenBank/DDBJ databases">
        <title>Complete Genome Sequences of Two Strains of the Meat Spoilage Bacterium Brochothrix thermosphacta Isolated from Ground Chicken.</title>
        <authorList>
            <person name="Paoli G.C."/>
            <person name="Wijey C."/>
            <person name="Chen C.-Y."/>
            <person name="Nguyen L."/>
            <person name="Yan X."/>
            <person name="Irwin P.L."/>
        </authorList>
    </citation>
    <scope>NUCLEOTIDE SEQUENCE [LARGE SCALE GENOMIC DNA]</scope>
    <source>
        <strain evidence="4 6">BI</strain>
    </source>
</reference>
<dbReference type="EMBL" id="OUNC01000023">
    <property type="protein sequence ID" value="SPP28772.1"/>
    <property type="molecule type" value="Genomic_DNA"/>
</dbReference>
<dbReference type="InterPro" id="IPR027065">
    <property type="entry name" value="Lon_Prtase"/>
</dbReference>
<dbReference type="OrthoDB" id="2356897at2"/>
<dbReference type="EC" id="3.4.21.53" evidence="1"/>
<dbReference type="GO" id="GO:0005524">
    <property type="term" value="F:ATP binding"/>
    <property type="evidence" value="ECO:0007669"/>
    <property type="project" value="InterPro"/>
</dbReference>
<dbReference type="InterPro" id="IPR014721">
    <property type="entry name" value="Ribsml_uS5_D2-typ_fold_subgr"/>
</dbReference>
<dbReference type="SUPFAM" id="SSF54211">
    <property type="entry name" value="Ribosomal protein S5 domain 2-like"/>
    <property type="match status" value="1"/>
</dbReference>
<organism evidence="4 6">
    <name type="scientific">Brochothrix thermosphacta</name>
    <name type="common">Microbacterium thermosphactum</name>
    <dbReference type="NCBI Taxonomy" id="2756"/>
    <lineage>
        <taxon>Bacteria</taxon>
        <taxon>Bacillati</taxon>
        <taxon>Bacillota</taxon>
        <taxon>Bacilli</taxon>
        <taxon>Bacillales</taxon>
        <taxon>Listeriaceae</taxon>
        <taxon>Brochothrix</taxon>
    </lineage>
</organism>
<dbReference type="AlphaFoldDB" id="A0A1D2LHV6"/>
<dbReference type="SUPFAM" id="SSF50156">
    <property type="entry name" value="PDZ domain-like"/>
    <property type="match status" value="1"/>
</dbReference>
<dbReference type="STRING" id="2756.BFR44_01335"/>
<comment type="catalytic activity">
    <reaction evidence="1">
        <text>Hydrolysis of proteins in presence of ATP.</text>
        <dbReference type="EC" id="3.4.21.53"/>
    </reaction>
</comment>
<dbReference type="PROSITE" id="PS51786">
    <property type="entry name" value="LON_PROTEOLYTIC"/>
    <property type="match status" value="1"/>
</dbReference>
<name>A0A1D2LHV6_BROTH</name>
<dbReference type="Gene3D" id="3.30.230.10">
    <property type="match status" value="1"/>
</dbReference>